<comment type="subcellular location">
    <subcellularLocation>
        <location evidence="1">Membrane</location>
        <topology evidence="1">Multi-pass membrane protein</topology>
    </subcellularLocation>
</comment>
<feature type="transmembrane region" description="Helical" evidence="7">
    <location>
        <begin position="108"/>
        <end position="126"/>
    </location>
</feature>
<evidence type="ECO:0000256" key="7">
    <source>
        <dbReference type="SAM" id="Phobius"/>
    </source>
</evidence>
<sequence length="203" mass="22563">MDDPAFPDSHYTSTTTATTTTTTVQSPPLKVDIGYVKSIPGILRIVQILLNLMALIMIAVCVFWNGYPIFVCVTAMVFTIFLFILFLIHLDKRITVINWPATDLINNIIWSIQHFISACILAARAANRWYWYNYYHGCAAFTAVLGFALFILYGVSTFFSFRQFQAGGGLSQLRGRGGQSATATTVTTSTTQQGPPPPYPEEK</sequence>
<proteinExistence type="predicted"/>
<keyword evidence="9" id="KW-1185">Reference proteome</keyword>
<dbReference type="PROSITE" id="PS51225">
    <property type="entry name" value="MARVEL"/>
    <property type="match status" value="1"/>
</dbReference>
<feature type="compositionally biased region" description="Pro residues" evidence="6">
    <location>
        <begin position="194"/>
        <end position="203"/>
    </location>
</feature>
<evidence type="ECO:0000313" key="9">
    <source>
        <dbReference type="Proteomes" id="UP000694845"/>
    </source>
</evidence>
<feature type="region of interest" description="Disordered" evidence="6">
    <location>
        <begin position="175"/>
        <end position="203"/>
    </location>
</feature>
<feature type="domain" description="MARVEL" evidence="8">
    <location>
        <begin position="35"/>
        <end position="165"/>
    </location>
</feature>
<evidence type="ECO:0000256" key="3">
    <source>
        <dbReference type="ARBA" id="ARBA00022989"/>
    </source>
</evidence>
<evidence type="ECO:0000256" key="4">
    <source>
        <dbReference type="ARBA" id="ARBA00023136"/>
    </source>
</evidence>
<organism evidence="9 10">
    <name type="scientific">Acanthaster planci</name>
    <name type="common">Crown-of-thorns starfish</name>
    <dbReference type="NCBI Taxonomy" id="133434"/>
    <lineage>
        <taxon>Eukaryota</taxon>
        <taxon>Metazoa</taxon>
        <taxon>Echinodermata</taxon>
        <taxon>Eleutherozoa</taxon>
        <taxon>Asterozoa</taxon>
        <taxon>Asteroidea</taxon>
        <taxon>Valvatacea</taxon>
        <taxon>Valvatida</taxon>
        <taxon>Acanthasteridae</taxon>
        <taxon>Acanthaster</taxon>
    </lineage>
</organism>
<dbReference type="RefSeq" id="XP_022091925.1">
    <property type="nucleotide sequence ID" value="XM_022236233.1"/>
</dbReference>
<dbReference type="GeneID" id="110979995"/>
<reference evidence="10" key="1">
    <citation type="submission" date="2025-08" db="UniProtKB">
        <authorList>
            <consortium name="RefSeq"/>
        </authorList>
    </citation>
    <scope>IDENTIFICATION</scope>
</reference>
<dbReference type="PANTHER" id="PTHR22776:SF97">
    <property type="entry name" value="RE01453P"/>
    <property type="match status" value="1"/>
</dbReference>
<protein>
    <submittedName>
        <fullName evidence="10">Plasmolipin-like isoform X2</fullName>
    </submittedName>
</protein>
<feature type="transmembrane region" description="Helical" evidence="7">
    <location>
        <begin position="66"/>
        <end position="88"/>
    </location>
</feature>
<dbReference type="PANTHER" id="PTHR22776">
    <property type="entry name" value="MARVEL-CONTAINING POTENTIAL LIPID RAFT-ASSOCIATED PROTEIN"/>
    <property type="match status" value="1"/>
</dbReference>
<evidence type="ECO:0000259" key="8">
    <source>
        <dbReference type="PROSITE" id="PS51225"/>
    </source>
</evidence>
<feature type="transmembrane region" description="Helical" evidence="7">
    <location>
        <begin position="42"/>
        <end position="60"/>
    </location>
</feature>
<dbReference type="Proteomes" id="UP000694845">
    <property type="component" value="Unplaced"/>
</dbReference>
<gene>
    <name evidence="10" type="primary">LOC110979995</name>
</gene>
<feature type="transmembrane region" description="Helical" evidence="7">
    <location>
        <begin position="132"/>
        <end position="155"/>
    </location>
</feature>
<accession>A0A8B7YHS0</accession>
<evidence type="ECO:0000313" key="10">
    <source>
        <dbReference type="RefSeq" id="XP_022091925.1"/>
    </source>
</evidence>
<keyword evidence="4 5" id="KW-0472">Membrane</keyword>
<evidence type="ECO:0000256" key="5">
    <source>
        <dbReference type="PROSITE-ProRule" id="PRU00581"/>
    </source>
</evidence>
<dbReference type="InterPro" id="IPR008253">
    <property type="entry name" value="Marvel"/>
</dbReference>
<dbReference type="InterPro" id="IPR050578">
    <property type="entry name" value="MARVEL-CKLF_proteins"/>
</dbReference>
<dbReference type="AlphaFoldDB" id="A0A8B7YHS0"/>
<dbReference type="GO" id="GO:0016020">
    <property type="term" value="C:membrane"/>
    <property type="evidence" value="ECO:0007669"/>
    <property type="project" value="UniProtKB-SubCell"/>
</dbReference>
<name>A0A8B7YHS0_ACAPL</name>
<evidence type="ECO:0000256" key="2">
    <source>
        <dbReference type="ARBA" id="ARBA00022692"/>
    </source>
</evidence>
<dbReference type="Pfam" id="PF01284">
    <property type="entry name" value="MARVEL"/>
    <property type="match status" value="1"/>
</dbReference>
<keyword evidence="2 5" id="KW-0812">Transmembrane</keyword>
<keyword evidence="3 7" id="KW-1133">Transmembrane helix</keyword>
<feature type="compositionally biased region" description="Low complexity" evidence="6">
    <location>
        <begin position="179"/>
        <end position="193"/>
    </location>
</feature>
<dbReference type="OrthoDB" id="6258237at2759"/>
<dbReference type="OMA" id="MYATAFI"/>
<evidence type="ECO:0000256" key="6">
    <source>
        <dbReference type="SAM" id="MobiDB-lite"/>
    </source>
</evidence>
<evidence type="ECO:0000256" key="1">
    <source>
        <dbReference type="ARBA" id="ARBA00004141"/>
    </source>
</evidence>